<dbReference type="Proteomes" id="UP000004473">
    <property type="component" value="Unassembled WGS sequence"/>
</dbReference>
<organism evidence="1 2">
    <name type="scientific">Neisseria sicca VK64</name>
    <dbReference type="NCBI Taxonomy" id="1095748"/>
    <lineage>
        <taxon>Bacteria</taxon>
        <taxon>Pseudomonadati</taxon>
        <taxon>Pseudomonadota</taxon>
        <taxon>Betaproteobacteria</taxon>
        <taxon>Neisseriales</taxon>
        <taxon>Neisseriaceae</taxon>
        <taxon>Neisseria</taxon>
    </lineage>
</organism>
<name>I2NR90_NEISI</name>
<proteinExistence type="predicted"/>
<sequence length="95" mass="10641">MISGLNPLSIFFENRRGRLKIENGKHLLPSFLRKDDVVKASQPEFAKGLFHKMVLLAGQTSAQPSSNLFCLECTVSAFPNNEFGRLPKSFQLPSF</sequence>
<reference evidence="1 2" key="1">
    <citation type="submission" date="2012-04" db="EMBL/GenBank/DDBJ databases">
        <authorList>
            <person name="Harkins D.M."/>
            <person name="Madupu R."/>
            <person name="Durkin A.S."/>
            <person name="Torralba M."/>
            <person name="Methe B."/>
            <person name="Sutton G.G."/>
            <person name="Nelson K.E."/>
        </authorList>
    </citation>
    <scope>NUCLEOTIDE SEQUENCE [LARGE SCALE GENOMIC DNA]</scope>
    <source>
        <strain evidence="1 2">VK64</strain>
    </source>
</reference>
<dbReference type="AlphaFoldDB" id="I2NR90"/>
<comment type="caution">
    <text evidence="1">The sequence shown here is derived from an EMBL/GenBank/DDBJ whole genome shotgun (WGS) entry which is preliminary data.</text>
</comment>
<protein>
    <submittedName>
        <fullName evidence="1">Uncharacterized protein</fullName>
    </submittedName>
</protein>
<gene>
    <name evidence="1" type="ORF">HMPREF1051_1205</name>
</gene>
<evidence type="ECO:0000313" key="2">
    <source>
        <dbReference type="Proteomes" id="UP000004473"/>
    </source>
</evidence>
<dbReference type="EMBL" id="AJMT01000115">
    <property type="protein sequence ID" value="EIG28351.1"/>
    <property type="molecule type" value="Genomic_DNA"/>
</dbReference>
<evidence type="ECO:0000313" key="1">
    <source>
        <dbReference type="EMBL" id="EIG28351.1"/>
    </source>
</evidence>
<accession>I2NR90</accession>